<sequence>MEGARPVQRIALASLSLIAVALATVTVASTPQTEPVAAQEKSTEQPVPAVPSKHTVEVTVSGPYDTVMHVSRAGAQTEVELQGEPFEFEFTETLAHVGSLGITVRADSADPSGEPLRCAIRVDGVTVADDAQTGTGKSGTARVHCMIPLDI</sequence>
<protein>
    <recommendedName>
        <fullName evidence="4">MmpS family membrane protein</fullName>
    </recommendedName>
</protein>
<evidence type="ECO:0008006" key="4">
    <source>
        <dbReference type="Google" id="ProtNLM"/>
    </source>
</evidence>
<accession>A0A1I0WYX2</accession>
<dbReference type="AlphaFoldDB" id="A0A1I0WYX2"/>
<evidence type="ECO:0000313" key="3">
    <source>
        <dbReference type="Proteomes" id="UP000243799"/>
    </source>
</evidence>
<name>A0A1I0WYX2_9PSEU</name>
<keyword evidence="1" id="KW-0732">Signal</keyword>
<dbReference type="Gene3D" id="2.60.40.2880">
    <property type="entry name" value="MmpS1-5, C-terminal soluble domain"/>
    <property type="match status" value="1"/>
</dbReference>
<dbReference type="InterPro" id="IPR038468">
    <property type="entry name" value="MmpS_C"/>
</dbReference>
<reference evidence="3" key="1">
    <citation type="submission" date="2016-10" db="EMBL/GenBank/DDBJ databases">
        <authorList>
            <person name="Varghese N."/>
            <person name="Submissions S."/>
        </authorList>
    </citation>
    <scope>NUCLEOTIDE SEQUENCE [LARGE SCALE GENOMIC DNA]</scope>
    <source>
        <strain evidence="3">CGMCC 4.3568</strain>
    </source>
</reference>
<dbReference type="EMBL" id="FOKG01000002">
    <property type="protein sequence ID" value="SFA93607.1"/>
    <property type="molecule type" value="Genomic_DNA"/>
</dbReference>
<organism evidence="2 3">
    <name type="scientific">Amycolatopsis marina</name>
    <dbReference type="NCBI Taxonomy" id="490629"/>
    <lineage>
        <taxon>Bacteria</taxon>
        <taxon>Bacillati</taxon>
        <taxon>Actinomycetota</taxon>
        <taxon>Actinomycetes</taxon>
        <taxon>Pseudonocardiales</taxon>
        <taxon>Pseudonocardiaceae</taxon>
        <taxon>Amycolatopsis</taxon>
    </lineage>
</organism>
<feature type="signal peptide" evidence="1">
    <location>
        <begin position="1"/>
        <end position="23"/>
    </location>
</feature>
<gene>
    <name evidence="2" type="ORF">SAMN05216266_102314</name>
</gene>
<keyword evidence="3" id="KW-1185">Reference proteome</keyword>
<dbReference type="Proteomes" id="UP000243799">
    <property type="component" value="Unassembled WGS sequence"/>
</dbReference>
<feature type="chain" id="PRO_5038511882" description="MmpS family membrane protein" evidence="1">
    <location>
        <begin position="24"/>
        <end position="151"/>
    </location>
</feature>
<evidence type="ECO:0000256" key="1">
    <source>
        <dbReference type="SAM" id="SignalP"/>
    </source>
</evidence>
<proteinExistence type="predicted"/>
<dbReference type="STRING" id="490629.SAMN05216266_102314"/>
<evidence type="ECO:0000313" key="2">
    <source>
        <dbReference type="EMBL" id="SFA93607.1"/>
    </source>
</evidence>